<proteinExistence type="predicted"/>
<keyword evidence="3" id="KW-1185">Reference proteome</keyword>
<protein>
    <submittedName>
        <fullName evidence="2">Uncharacterized protein</fullName>
    </submittedName>
</protein>
<evidence type="ECO:0000256" key="1">
    <source>
        <dbReference type="SAM" id="MobiDB-lite"/>
    </source>
</evidence>
<comment type="caution">
    <text evidence="2">The sequence shown here is derived from an EMBL/GenBank/DDBJ whole genome shotgun (WGS) entry which is preliminary data.</text>
</comment>
<evidence type="ECO:0000313" key="2">
    <source>
        <dbReference type="EMBL" id="KAK2089088.1"/>
    </source>
</evidence>
<accession>A0ABQ9TWA0</accession>
<gene>
    <name evidence="2" type="ORF">P7K49_034995</name>
</gene>
<evidence type="ECO:0000313" key="3">
    <source>
        <dbReference type="Proteomes" id="UP001266305"/>
    </source>
</evidence>
<feature type="region of interest" description="Disordered" evidence="1">
    <location>
        <begin position="83"/>
        <end position="102"/>
    </location>
</feature>
<sequence>MCSRVRSHFLQSYCQFAPHKTQGFGSVNNIQASVIAKVFYWQCGSAQPQAVTHSQPDVFLAELTLALLPALTSKDSWYMRKNPEEENKGVRDGSSSGTLDIQGRGNRILSGGVEMPDLHTEDVIQGCDVGELQEPGLPGGASAQRQVEVLIVMDSSAIWLR</sequence>
<dbReference type="EMBL" id="JASSZA010000019">
    <property type="protein sequence ID" value="KAK2089088.1"/>
    <property type="molecule type" value="Genomic_DNA"/>
</dbReference>
<organism evidence="2 3">
    <name type="scientific">Saguinus oedipus</name>
    <name type="common">Cotton-top tamarin</name>
    <name type="synonym">Oedipomidas oedipus</name>
    <dbReference type="NCBI Taxonomy" id="9490"/>
    <lineage>
        <taxon>Eukaryota</taxon>
        <taxon>Metazoa</taxon>
        <taxon>Chordata</taxon>
        <taxon>Craniata</taxon>
        <taxon>Vertebrata</taxon>
        <taxon>Euteleostomi</taxon>
        <taxon>Mammalia</taxon>
        <taxon>Eutheria</taxon>
        <taxon>Euarchontoglires</taxon>
        <taxon>Primates</taxon>
        <taxon>Haplorrhini</taxon>
        <taxon>Platyrrhini</taxon>
        <taxon>Cebidae</taxon>
        <taxon>Callitrichinae</taxon>
        <taxon>Saguinus</taxon>
    </lineage>
</organism>
<reference evidence="2 3" key="1">
    <citation type="submission" date="2023-05" db="EMBL/GenBank/DDBJ databases">
        <title>B98-5 Cell Line De Novo Hybrid Assembly: An Optical Mapping Approach.</title>
        <authorList>
            <person name="Kananen K."/>
            <person name="Auerbach J.A."/>
            <person name="Kautto E."/>
            <person name="Blachly J.S."/>
        </authorList>
    </citation>
    <scope>NUCLEOTIDE SEQUENCE [LARGE SCALE GENOMIC DNA]</scope>
    <source>
        <strain evidence="2">B95-8</strain>
        <tissue evidence="2">Cell line</tissue>
    </source>
</reference>
<name>A0ABQ9TWA0_SAGOE</name>
<dbReference type="Proteomes" id="UP001266305">
    <property type="component" value="Unassembled WGS sequence"/>
</dbReference>